<dbReference type="GeneID" id="115735397"/>
<evidence type="ECO:0000256" key="4">
    <source>
        <dbReference type="ARBA" id="ARBA00022801"/>
    </source>
</evidence>
<dbReference type="CDD" id="cd04852">
    <property type="entry name" value="Peptidases_S8_3"/>
    <property type="match status" value="1"/>
</dbReference>
<evidence type="ECO:0000313" key="12">
    <source>
        <dbReference type="Proteomes" id="UP000827889"/>
    </source>
</evidence>
<protein>
    <submittedName>
        <fullName evidence="13">Subtilisin-like serine-protease S</fullName>
    </submittedName>
</protein>
<dbReference type="Pfam" id="PF02225">
    <property type="entry name" value="PA"/>
    <property type="match status" value="1"/>
</dbReference>
<feature type="domain" description="Peptidase S8/S53" evidence="9">
    <location>
        <begin position="91"/>
        <end position="474"/>
    </location>
</feature>
<evidence type="ECO:0000256" key="8">
    <source>
        <dbReference type="SAM" id="SignalP"/>
    </source>
</evidence>
<dbReference type="PROSITE" id="PS00138">
    <property type="entry name" value="SUBTILASE_SER"/>
    <property type="match status" value="1"/>
</dbReference>
<dbReference type="Gene3D" id="3.50.30.30">
    <property type="match status" value="1"/>
</dbReference>
<dbReference type="RefSeq" id="XP_048140303.1">
    <property type="nucleotide sequence ID" value="XM_048284346.1"/>
</dbReference>
<feature type="domain" description="PA" evidence="10">
    <location>
        <begin position="271"/>
        <end position="346"/>
    </location>
</feature>
<evidence type="ECO:0000259" key="9">
    <source>
        <dbReference type="Pfam" id="PF00082"/>
    </source>
</evidence>
<dbReference type="Pfam" id="PF00082">
    <property type="entry name" value="Peptidase_S8"/>
    <property type="match status" value="1"/>
</dbReference>
<dbReference type="SUPFAM" id="SSF52743">
    <property type="entry name" value="Subtilisin-like"/>
    <property type="match status" value="1"/>
</dbReference>
<evidence type="ECO:0000256" key="6">
    <source>
        <dbReference type="ARBA" id="ARBA00023180"/>
    </source>
</evidence>
<keyword evidence="6" id="KW-0325">Glycoprotein</keyword>
<keyword evidence="12" id="KW-1185">Reference proteome</keyword>
<dbReference type="PANTHER" id="PTHR10795">
    <property type="entry name" value="PROPROTEIN CONVERTASE SUBTILISIN/KEXIN"/>
    <property type="match status" value="1"/>
</dbReference>
<evidence type="ECO:0000256" key="7">
    <source>
        <dbReference type="PROSITE-ProRule" id="PRU01240"/>
    </source>
</evidence>
<dbReference type="InterPro" id="IPR023828">
    <property type="entry name" value="Peptidase_S8_Ser-AS"/>
</dbReference>
<dbReference type="InterPro" id="IPR015500">
    <property type="entry name" value="Peptidase_S8_subtilisin-rel"/>
</dbReference>
<feature type="domain" description="Subtilisin-like protease fibronectin type-III" evidence="11">
    <location>
        <begin position="528"/>
        <end position="621"/>
    </location>
</feature>
<feature type="signal peptide" evidence="8">
    <location>
        <begin position="1"/>
        <end position="18"/>
    </location>
</feature>
<organism evidence="12 13">
    <name type="scientific">Rhodamnia argentea</name>
    <dbReference type="NCBI Taxonomy" id="178133"/>
    <lineage>
        <taxon>Eukaryota</taxon>
        <taxon>Viridiplantae</taxon>
        <taxon>Streptophyta</taxon>
        <taxon>Embryophyta</taxon>
        <taxon>Tracheophyta</taxon>
        <taxon>Spermatophyta</taxon>
        <taxon>Magnoliopsida</taxon>
        <taxon>eudicotyledons</taxon>
        <taxon>Gunneridae</taxon>
        <taxon>Pentapetalae</taxon>
        <taxon>rosids</taxon>
        <taxon>malvids</taxon>
        <taxon>Myrtales</taxon>
        <taxon>Myrtaceae</taxon>
        <taxon>Myrtoideae</taxon>
        <taxon>Myrteae</taxon>
        <taxon>Australasian group</taxon>
        <taxon>Rhodamnia</taxon>
    </lineage>
</organism>
<dbReference type="Gene3D" id="2.60.40.2310">
    <property type="match status" value="1"/>
</dbReference>
<evidence type="ECO:0000256" key="5">
    <source>
        <dbReference type="ARBA" id="ARBA00022825"/>
    </source>
</evidence>
<evidence type="ECO:0000256" key="3">
    <source>
        <dbReference type="ARBA" id="ARBA00022729"/>
    </source>
</evidence>
<keyword evidence="3 8" id="KW-0732">Signal</keyword>
<gene>
    <name evidence="13" type="primary">LOC115735397</name>
</gene>
<dbReference type="PRINTS" id="PR00723">
    <property type="entry name" value="SUBTILISIN"/>
</dbReference>
<dbReference type="InterPro" id="IPR041469">
    <property type="entry name" value="Subtilisin-like_FN3"/>
</dbReference>
<dbReference type="Pfam" id="PF17766">
    <property type="entry name" value="fn3_6"/>
    <property type="match status" value="1"/>
</dbReference>
<dbReference type="Proteomes" id="UP000827889">
    <property type="component" value="Chromosome 8"/>
</dbReference>
<proteinExistence type="inferred from homology"/>
<keyword evidence="2" id="KW-0645">Protease</keyword>
<dbReference type="InterPro" id="IPR003137">
    <property type="entry name" value="PA_domain"/>
</dbReference>
<feature type="chain" id="PRO_5045508873" evidence="8">
    <location>
        <begin position="19"/>
        <end position="628"/>
    </location>
</feature>
<evidence type="ECO:0000256" key="1">
    <source>
        <dbReference type="ARBA" id="ARBA00011073"/>
    </source>
</evidence>
<evidence type="ECO:0000259" key="11">
    <source>
        <dbReference type="Pfam" id="PF17766"/>
    </source>
</evidence>
<reference evidence="13" key="1">
    <citation type="submission" date="2025-08" db="UniProtKB">
        <authorList>
            <consortium name="RefSeq"/>
        </authorList>
    </citation>
    <scope>IDENTIFICATION</scope>
    <source>
        <tissue evidence="13">Leaf</tissue>
    </source>
</reference>
<dbReference type="InterPro" id="IPR034197">
    <property type="entry name" value="Peptidases_S8_3"/>
</dbReference>
<dbReference type="InterPro" id="IPR000209">
    <property type="entry name" value="Peptidase_S8/S53_dom"/>
</dbReference>
<dbReference type="InterPro" id="IPR045051">
    <property type="entry name" value="SBT"/>
</dbReference>
<dbReference type="PROSITE" id="PS51892">
    <property type="entry name" value="SUBTILASE"/>
    <property type="match status" value="1"/>
</dbReference>
<keyword evidence="5" id="KW-0720">Serine protease</keyword>
<comment type="similarity">
    <text evidence="1 7">Belongs to the peptidase S8 family.</text>
</comment>
<keyword evidence="4" id="KW-0378">Hydrolase</keyword>
<name>A0ABM3HUN4_9MYRT</name>
<dbReference type="Gene3D" id="3.40.50.200">
    <property type="entry name" value="Peptidase S8/S53 domain"/>
    <property type="match status" value="1"/>
</dbReference>
<evidence type="ECO:0000256" key="2">
    <source>
        <dbReference type="ARBA" id="ARBA00022670"/>
    </source>
</evidence>
<evidence type="ECO:0000313" key="13">
    <source>
        <dbReference type="RefSeq" id="XP_048140303.1"/>
    </source>
</evidence>
<evidence type="ECO:0000259" key="10">
    <source>
        <dbReference type="Pfam" id="PF02225"/>
    </source>
</evidence>
<sequence>MSSLVSLTLFFVSVKTKARLIFFAGVWPESESFRDEGLGLVPEKFKGQCILGENFTLSNCNRKIVGARFYFQGYEAENGPLESFNLPFFRSARDADGHGSHTASTIAGSVVPNASLFGIAQGTARGRAPGATLAIYKACWFGECNDADVLAAMDDGINDGVDVLSLSLGPLPPQPIYFENAISIGAFHAFRRGIVVLASAGNSFFQGTATNVAPWILTVAASSIDREFNSNIYLGNSKVLKGYSLNPLKMEASYGLIAGNEAAAKGVPVKNASFCKNNTLDPTLVKGRIALCMVEVLLRDNRREKAFSVRDAGGVGIILVDPVRQDVGFQFIIPGAVIGQAEAKELQSYMATEKYPTAKIAPTVTALNTEPAPAMTMFSSMGPNVPDITAPGSKILAAWSPLATENTSDCRVNYNIISGTSMSCPHTAAVAAILKSYYPSWSPAAIKSAIMTTGNPIRRHPNGTQASPFDYGSGHINPVAALNPGLIYDFHSNDVINFLCSTGASPTQLKNLTGDLISCKNPPTSSYDFNYPSIGVSNMKGNMSVHRTVTYHGQGPTVYTAVINYPPGVRVAVYPAQLRFTQAGQKMSFRIDFSPYKNSNGSFVFGSLTWSNGVHIVRSPIGLNVISV</sequence>
<comment type="caution">
    <text evidence="7">Lacks conserved residue(s) required for the propagation of feature annotation.</text>
</comment>
<dbReference type="CDD" id="cd02120">
    <property type="entry name" value="PA_subtilisin_like"/>
    <property type="match status" value="1"/>
</dbReference>
<dbReference type="InterPro" id="IPR036852">
    <property type="entry name" value="Peptidase_S8/S53_dom_sf"/>
</dbReference>
<accession>A0ABM3HUN4</accession>